<proteinExistence type="predicted"/>
<dbReference type="PANTHER" id="PTHR34389">
    <property type="entry name" value="L-RHAMNOSE MUTAROTASE"/>
    <property type="match status" value="1"/>
</dbReference>
<organism evidence="1 2">
    <name type="scientific">Microterricola viridarii</name>
    <dbReference type="NCBI Taxonomy" id="412690"/>
    <lineage>
        <taxon>Bacteria</taxon>
        <taxon>Bacillati</taxon>
        <taxon>Actinomycetota</taxon>
        <taxon>Actinomycetes</taxon>
        <taxon>Micrococcales</taxon>
        <taxon>Microbacteriaceae</taxon>
        <taxon>Microterricola</taxon>
    </lineage>
</organism>
<evidence type="ECO:0000313" key="2">
    <source>
        <dbReference type="Proteomes" id="UP000181956"/>
    </source>
</evidence>
<dbReference type="EMBL" id="LT629742">
    <property type="protein sequence ID" value="SDR86365.1"/>
    <property type="molecule type" value="Genomic_DNA"/>
</dbReference>
<dbReference type="SUPFAM" id="SSF54909">
    <property type="entry name" value="Dimeric alpha+beta barrel"/>
    <property type="match status" value="1"/>
</dbReference>
<dbReference type="STRING" id="412690.SAMN04489834_0402"/>
<dbReference type="OrthoDB" id="9799608at2"/>
<dbReference type="GO" id="GO:0019301">
    <property type="term" value="P:rhamnose catabolic process"/>
    <property type="evidence" value="ECO:0007669"/>
    <property type="project" value="TreeGrafter"/>
</dbReference>
<dbReference type="GO" id="GO:0016857">
    <property type="term" value="F:racemase and epimerase activity, acting on carbohydrates and derivatives"/>
    <property type="evidence" value="ECO:0007669"/>
    <property type="project" value="InterPro"/>
</dbReference>
<dbReference type="InterPro" id="IPR008000">
    <property type="entry name" value="Rham/fucose_mutarotase"/>
</dbReference>
<name>A0A1H1MJ18_9MICO</name>
<dbReference type="Gene3D" id="3.30.70.100">
    <property type="match status" value="1"/>
</dbReference>
<protein>
    <submittedName>
        <fullName evidence="1">L-rhamnose mutarotase</fullName>
    </submittedName>
</protein>
<dbReference type="PANTHER" id="PTHR34389:SF2">
    <property type="entry name" value="L-RHAMNOSE MUTAROTASE"/>
    <property type="match status" value="1"/>
</dbReference>
<sequence>MSTTPHRVCFQLQLRPERIAEYRERHAAVWPSMLDAIEAAGRRNYSLFLREDGLLIGYYETDDDAASQAALERNPATAPWEAEMAEFFLSAGGRPDQAAPRLTEVFNLEDQLAASAQRTTPSTTEIEK</sequence>
<keyword evidence="2" id="KW-1185">Reference proteome</keyword>
<reference evidence="2" key="1">
    <citation type="submission" date="2016-10" db="EMBL/GenBank/DDBJ databases">
        <authorList>
            <person name="Varghese N."/>
            <person name="Submissions S."/>
        </authorList>
    </citation>
    <scope>NUCLEOTIDE SEQUENCE [LARGE SCALE GENOMIC DNA]</scope>
    <source>
        <strain evidence="2">DSM 21772</strain>
    </source>
</reference>
<dbReference type="InterPro" id="IPR011008">
    <property type="entry name" value="Dimeric_a/b-barrel"/>
</dbReference>
<evidence type="ECO:0000313" key="1">
    <source>
        <dbReference type="EMBL" id="SDR86365.1"/>
    </source>
</evidence>
<dbReference type="Pfam" id="PF05336">
    <property type="entry name" value="rhaM"/>
    <property type="match status" value="1"/>
</dbReference>
<dbReference type="AlphaFoldDB" id="A0A1H1MJ18"/>
<accession>A0A1H1MJ18</accession>
<dbReference type="RefSeq" id="WP_083362554.1">
    <property type="nucleotide sequence ID" value="NZ_LT629742.1"/>
</dbReference>
<gene>
    <name evidence="1" type="ORF">SAMN04489834_0402</name>
</gene>
<dbReference type="Proteomes" id="UP000181956">
    <property type="component" value="Chromosome I"/>
</dbReference>